<comment type="caution">
    <text evidence="2">The sequence shown here is derived from an EMBL/GenBank/DDBJ whole genome shotgun (WGS) entry which is preliminary data.</text>
</comment>
<gene>
    <name evidence="2" type="ORF">OCU04_006003</name>
</gene>
<feature type="compositionally biased region" description="Acidic residues" evidence="1">
    <location>
        <begin position="345"/>
        <end position="368"/>
    </location>
</feature>
<dbReference type="Proteomes" id="UP001152300">
    <property type="component" value="Unassembled WGS sequence"/>
</dbReference>
<name>A0A9X0DKU1_9HELO</name>
<accession>A0A9X0DKU1</accession>
<keyword evidence="3" id="KW-1185">Reference proteome</keyword>
<organism evidence="2 3">
    <name type="scientific">Sclerotinia nivalis</name>
    <dbReference type="NCBI Taxonomy" id="352851"/>
    <lineage>
        <taxon>Eukaryota</taxon>
        <taxon>Fungi</taxon>
        <taxon>Dikarya</taxon>
        <taxon>Ascomycota</taxon>
        <taxon>Pezizomycotina</taxon>
        <taxon>Leotiomycetes</taxon>
        <taxon>Helotiales</taxon>
        <taxon>Sclerotiniaceae</taxon>
        <taxon>Sclerotinia</taxon>
    </lineage>
</organism>
<feature type="region of interest" description="Disordered" evidence="1">
    <location>
        <begin position="344"/>
        <end position="376"/>
    </location>
</feature>
<evidence type="ECO:0000313" key="3">
    <source>
        <dbReference type="Proteomes" id="UP001152300"/>
    </source>
</evidence>
<protein>
    <submittedName>
        <fullName evidence="2">Uncharacterized protein</fullName>
    </submittedName>
</protein>
<dbReference type="AlphaFoldDB" id="A0A9X0DKU1"/>
<proteinExistence type="predicted"/>
<dbReference type="OrthoDB" id="3560373at2759"/>
<reference evidence="2" key="1">
    <citation type="submission" date="2022-11" db="EMBL/GenBank/DDBJ databases">
        <title>Genome Resource of Sclerotinia nivalis Strain SnTB1, a Plant Pathogen Isolated from American Ginseng.</title>
        <authorList>
            <person name="Fan S."/>
        </authorList>
    </citation>
    <scope>NUCLEOTIDE SEQUENCE</scope>
    <source>
        <strain evidence="2">SnTB1</strain>
    </source>
</reference>
<evidence type="ECO:0000256" key="1">
    <source>
        <dbReference type="SAM" id="MobiDB-lite"/>
    </source>
</evidence>
<sequence>MEQAGFDMGNRLARNILPLKMLRNVNSFVFKAAQIHEIPDYFFPPGVEEAANLSVPDLPSPELIDEYSKLTSGVAPVTECVGLLWDRLEEHALYFEHATLSVSNKTYAGHQCSIRVIEDDPPLIADEPNFRRAQAISKASIHPSLDHTESTNDVSRFKEYRGNLLGILELQYQQIRSCSIKFREYLKDENGPSGVFMIGPFRATDPTEHWNRVARGVKILEEYEYSFVRELTEELQLAIRKENKFMVLDYNNPHMTWVMERVAWAYEMIMWRKLIVFYREAIMLLEEQYFKLRRCRMALFKWDVLGKDFDLAIQPDLLKRIRWLKQSLKAAVRDGKYLMGYCEGDTSDEDSDEDSDDDEDTDDDEDIDQISQDIVI</sequence>
<evidence type="ECO:0000313" key="2">
    <source>
        <dbReference type="EMBL" id="KAJ8065312.1"/>
    </source>
</evidence>
<dbReference type="EMBL" id="JAPEIS010000006">
    <property type="protein sequence ID" value="KAJ8065312.1"/>
    <property type="molecule type" value="Genomic_DNA"/>
</dbReference>